<dbReference type="EMBL" id="JAGQLI010000186">
    <property type="protein sequence ID" value="MCA9379444.1"/>
    <property type="molecule type" value="Genomic_DNA"/>
</dbReference>
<feature type="transmembrane region" description="Helical" evidence="1">
    <location>
        <begin position="80"/>
        <end position="98"/>
    </location>
</feature>
<protein>
    <recommendedName>
        <fullName evidence="4">Prolipoprotein diacylglyceryl transferase</fullName>
    </recommendedName>
</protein>
<sequence>MSDSLIIIVAVALCWSVISYFYWRQIRSDSGSSYTGFDLIVLAVIFGVVISRIASVIVYRGLFGSAIRLSDFINLANPDFQYVLFPLVAILALQFFIFNFQFDSRWVERLWTQVWFGTGITAVIILVQLGRAVAGGWEANYFVYHLIQLASLGLLVYITYWGKKRRRYINTAVLAIVVYAAGITASYFA</sequence>
<evidence type="ECO:0000313" key="3">
    <source>
        <dbReference type="Proteomes" id="UP000760819"/>
    </source>
</evidence>
<dbReference type="AlphaFoldDB" id="A0A955KZV0"/>
<reference evidence="2" key="1">
    <citation type="submission" date="2020-04" db="EMBL/GenBank/DDBJ databases">
        <authorList>
            <person name="Zhang T."/>
        </authorList>
    </citation>
    <scope>NUCLEOTIDE SEQUENCE</scope>
    <source>
        <strain evidence="2">HKST-UBA12</strain>
    </source>
</reference>
<accession>A0A955KZV0</accession>
<comment type="caution">
    <text evidence="2">The sequence shown here is derived from an EMBL/GenBank/DDBJ whole genome shotgun (WGS) entry which is preliminary data.</text>
</comment>
<gene>
    <name evidence="2" type="ORF">KC640_03370</name>
</gene>
<keyword evidence="1" id="KW-1133">Transmembrane helix</keyword>
<feature type="transmembrane region" description="Helical" evidence="1">
    <location>
        <begin position="168"/>
        <end position="188"/>
    </location>
</feature>
<feature type="non-terminal residue" evidence="2">
    <location>
        <position position="189"/>
    </location>
</feature>
<dbReference type="Proteomes" id="UP000760819">
    <property type="component" value="Unassembled WGS sequence"/>
</dbReference>
<reference evidence="2" key="2">
    <citation type="journal article" date="2021" name="Microbiome">
        <title>Successional dynamics and alternative stable states in a saline activated sludge microbial community over 9 years.</title>
        <authorList>
            <person name="Wang Y."/>
            <person name="Ye J."/>
            <person name="Ju F."/>
            <person name="Liu L."/>
            <person name="Boyd J.A."/>
            <person name="Deng Y."/>
            <person name="Parks D.H."/>
            <person name="Jiang X."/>
            <person name="Yin X."/>
            <person name="Woodcroft B.J."/>
            <person name="Tyson G.W."/>
            <person name="Hugenholtz P."/>
            <person name="Polz M.F."/>
            <person name="Zhang T."/>
        </authorList>
    </citation>
    <scope>NUCLEOTIDE SEQUENCE</scope>
    <source>
        <strain evidence="2">HKST-UBA12</strain>
    </source>
</reference>
<feature type="transmembrane region" description="Helical" evidence="1">
    <location>
        <begin position="35"/>
        <end position="60"/>
    </location>
</feature>
<evidence type="ECO:0000256" key="1">
    <source>
        <dbReference type="SAM" id="Phobius"/>
    </source>
</evidence>
<feature type="transmembrane region" description="Helical" evidence="1">
    <location>
        <begin position="141"/>
        <end position="161"/>
    </location>
</feature>
<evidence type="ECO:0000313" key="2">
    <source>
        <dbReference type="EMBL" id="MCA9379444.1"/>
    </source>
</evidence>
<feature type="transmembrane region" description="Helical" evidence="1">
    <location>
        <begin position="110"/>
        <end position="129"/>
    </location>
</feature>
<name>A0A955KZV0_9BACT</name>
<keyword evidence="1" id="KW-0472">Membrane</keyword>
<evidence type="ECO:0008006" key="4">
    <source>
        <dbReference type="Google" id="ProtNLM"/>
    </source>
</evidence>
<feature type="transmembrane region" description="Helical" evidence="1">
    <location>
        <begin position="6"/>
        <end position="23"/>
    </location>
</feature>
<proteinExistence type="predicted"/>
<keyword evidence="1" id="KW-0812">Transmembrane</keyword>
<organism evidence="2 3">
    <name type="scientific">Candidatus Dojkabacteria bacterium</name>
    <dbReference type="NCBI Taxonomy" id="2099670"/>
    <lineage>
        <taxon>Bacteria</taxon>
        <taxon>Candidatus Dojkabacteria</taxon>
    </lineage>
</organism>